<gene>
    <name evidence="3" type="ORF">BRAFLDRAFT_64082</name>
</gene>
<accession>C3Y7L8</accession>
<feature type="region of interest" description="Disordered" evidence="1">
    <location>
        <begin position="544"/>
        <end position="565"/>
    </location>
</feature>
<sequence>MWSLVVVSSFFLLSVVKCLPLKEDPMMACLAGLSENGLEKPVHPNQDRRGRVKYVLTVSGHGNDLGLIQAGGSYNVSLSGQYGSQFRQLVVVASRGRLQPLPGDSGLRAGTCLGLSTVTNTDNRTTNTVFFTWVAPDERLLDEECVTIRNLLNILVRHRRESPSSRTDLATTTEDDRSLKWRLISKACCRSGGRFGSKPYHTDCDEASRKFVSRNIAELTHLQPVCVEQFSLCCKAKQKEGGYLIESSDAGREDQPTDDSTDQRASSETAISDSPTGSSSSTTAEKEISTQQACCLNGLRTAYDSDKSCVDEGKTYANQTDADERESADAATACLAEFSRCCEELREHVGESSRPPRVDVATLQDLQLTQHCCRQGSVEGLSPEANCEQSATEYARLPLRNSTDRHLQCSSKYTECCTARQAQNANLMVLIYPSIHRNKTLKTSAPFANVTTDDVQSQSADIASIIEIISLEPQVTNVLQSATTPLRIGEEESSQSEQSSAALTNFDRNDMIQPVTEVENPSQLAEGPTTAPLRPVTEGHMTQSIFERSREPTASPSPMAQRSQSPLSWYDIGTDTLVVLSKHRRTLRLCCLQGKAVDVDTDHPESCQLDAESYTSGTRLTDRVKQCCKDIFVHCCESMDPGHRGTTLTRASVSNIRRLLTYSGENTNRDRYYS</sequence>
<feature type="region of interest" description="Disordered" evidence="1">
    <location>
        <begin position="245"/>
        <end position="284"/>
    </location>
</feature>
<protein>
    <submittedName>
        <fullName evidence="3">Uncharacterized protein</fullName>
    </submittedName>
</protein>
<dbReference type="AlphaFoldDB" id="C3Y7L8"/>
<dbReference type="InterPro" id="IPR042307">
    <property type="entry name" value="Reeler_sf"/>
</dbReference>
<feature type="compositionally biased region" description="Low complexity" evidence="1">
    <location>
        <begin position="269"/>
        <end position="283"/>
    </location>
</feature>
<evidence type="ECO:0000313" key="3">
    <source>
        <dbReference type="EMBL" id="EEN63846.1"/>
    </source>
</evidence>
<proteinExistence type="predicted"/>
<dbReference type="EMBL" id="GG666489">
    <property type="protein sequence ID" value="EEN63846.1"/>
    <property type="molecule type" value="Genomic_DNA"/>
</dbReference>
<evidence type="ECO:0000256" key="1">
    <source>
        <dbReference type="SAM" id="MobiDB-lite"/>
    </source>
</evidence>
<feature type="chain" id="PRO_5002935288" evidence="2">
    <location>
        <begin position="19"/>
        <end position="674"/>
    </location>
</feature>
<name>C3Y7L8_BRAFL</name>
<evidence type="ECO:0000256" key="2">
    <source>
        <dbReference type="SAM" id="SignalP"/>
    </source>
</evidence>
<feature type="signal peptide" evidence="2">
    <location>
        <begin position="1"/>
        <end position="18"/>
    </location>
</feature>
<dbReference type="InParanoid" id="C3Y7L8"/>
<organism>
    <name type="scientific">Branchiostoma floridae</name>
    <name type="common">Florida lancelet</name>
    <name type="synonym">Amphioxus</name>
    <dbReference type="NCBI Taxonomy" id="7739"/>
    <lineage>
        <taxon>Eukaryota</taxon>
        <taxon>Metazoa</taxon>
        <taxon>Chordata</taxon>
        <taxon>Cephalochordata</taxon>
        <taxon>Leptocardii</taxon>
        <taxon>Amphioxiformes</taxon>
        <taxon>Branchiostomatidae</taxon>
        <taxon>Branchiostoma</taxon>
    </lineage>
</organism>
<keyword evidence="2" id="KW-0732">Signal</keyword>
<dbReference type="Gene3D" id="2.60.40.4060">
    <property type="entry name" value="Reeler domain"/>
    <property type="match status" value="1"/>
</dbReference>
<reference evidence="3" key="1">
    <citation type="journal article" date="2008" name="Nature">
        <title>The amphioxus genome and the evolution of the chordate karyotype.</title>
        <authorList>
            <consortium name="US DOE Joint Genome Institute (JGI-PGF)"/>
            <person name="Putnam N.H."/>
            <person name="Butts T."/>
            <person name="Ferrier D.E.K."/>
            <person name="Furlong R.F."/>
            <person name="Hellsten U."/>
            <person name="Kawashima T."/>
            <person name="Robinson-Rechavi M."/>
            <person name="Shoguchi E."/>
            <person name="Terry A."/>
            <person name="Yu J.-K."/>
            <person name="Benito-Gutierrez E.L."/>
            <person name="Dubchak I."/>
            <person name="Garcia-Fernandez J."/>
            <person name="Gibson-Brown J.J."/>
            <person name="Grigoriev I.V."/>
            <person name="Horton A.C."/>
            <person name="de Jong P.J."/>
            <person name="Jurka J."/>
            <person name="Kapitonov V.V."/>
            <person name="Kohara Y."/>
            <person name="Kuroki Y."/>
            <person name="Lindquist E."/>
            <person name="Lucas S."/>
            <person name="Osoegawa K."/>
            <person name="Pennacchio L.A."/>
            <person name="Salamov A.A."/>
            <person name="Satou Y."/>
            <person name="Sauka-Spengler T."/>
            <person name="Schmutz J."/>
            <person name="Shin-I T."/>
            <person name="Toyoda A."/>
            <person name="Bronner-Fraser M."/>
            <person name="Fujiyama A."/>
            <person name="Holland L.Z."/>
            <person name="Holland P.W.H."/>
            <person name="Satoh N."/>
            <person name="Rokhsar D.S."/>
        </authorList>
    </citation>
    <scope>NUCLEOTIDE SEQUENCE [LARGE SCALE GENOMIC DNA]</scope>
    <source>
        <strain evidence="3">S238N-H82</strain>
        <tissue evidence="3">Testes</tissue>
    </source>
</reference>
<feature type="region of interest" description="Disordered" evidence="1">
    <location>
        <begin position="518"/>
        <end position="537"/>
    </location>
</feature>